<proteinExistence type="predicted"/>
<organism evidence="1">
    <name type="scientific">Arundo donax</name>
    <name type="common">Giant reed</name>
    <name type="synonym">Donax arundinaceus</name>
    <dbReference type="NCBI Taxonomy" id="35708"/>
    <lineage>
        <taxon>Eukaryota</taxon>
        <taxon>Viridiplantae</taxon>
        <taxon>Streptophyta</taxon>
        <taxon>Embryophyta</taxon>
        <taxon>Tracheophyta</taxon>
        <taxon>Spermatophyta</taxon>
        <taxon>Magnoliopsida</taxon>
        <taxon>Liliopsida</taxon>
        <taxon>Poales</taxon>
        <taxon>Poaceae</taxon>
        <taxon>PACMAD clade</taxon>
        <taxon>Arundinoideae</taxon>
        <taxon>Arundineae</taxon>
        <taxon>Arundo</taxon>
    </lineage>
</organism>
<name>A0A0A9G6K4_ARUDO</name>
<dbReference type="AlphaFoldDB" id="A0A0A9G6K4"/>
<reference evidence="1" key="1">
    <citation type="submission" date="2014-09" db="EMBL/GenBank/DDBJ databases">
        <authorList>
            <person name="Magalhaes I.L.F."/>
            <person name="Oliveira U."/>
            <person name="Santos F.R."/>
            <person name="Vidigal T.H.D.A."/>
            <person name="Brescovit A.D."/>
            <person name="Santos A.J."/>
        </authorList>
    </citation>
    <scope>NUCLEOTIDE SEQUENCE</scope>
    <source>
        <tissue evidence="1">Shoot tissue taken approximately 20 cm above the soil surface</tissue>
    </source>
</reference>
<protein>
    <submittedName>
        <fullName evidence="1">Uncharacterized protein</fullName>
    </submittedName>
</protein>
<dbReference type="EMBL" id="GBRH01181573">
    <property type="protein sequence ID" value="JAE16323.1"/>
    <property type="molecule type" value="Transcribed_RNA"/>
</dbReference>
<reference evidence="1" key="2">
    <citation type="journal article" date="2015" name="Data Brief">
        <title>Shoot transcriptome of the giant reed, Arundo donax.</title>
        <authorList>
            <person name="Barrero R.A."/>
            <person name="Guerrero F.D."/>
            <person name="Moolhuijzen P."/>
            <person name="Goolsby J.A."/>
            <person name="Tidwell J."/>
            <person name="Bellgard S.E."/>
            <person name="Bellgard M.I."/>
        </authorList>
    </citation>
    <scope>NUCLEOTIDE SEQUENCE</scope>
    <source>
        <tissue evidence="1">Shoot tissue taken approximately 20 cm above the soil surface</tissue>
    </source>
</reference>
<accession>A0A0A9G6K4</accession>
<sequence>MVRAATPPIRRLYFCVPAVSISFP</sequence>
<evidence type="ECO:0000313" key="1">
    <source>
        <dbReference type="EMBL" id="JAE16323.1"/>
    </source>
</evidence>